<reference evidence="1" key="1">
    <citation type="submission" date="2022-10" db="EMBL/GenBank/DDBJ databases">
        <title>The complete genomes of actinobacterial strains from the NBC collection.</title>
        <authorList>
            <person name="Joergensen T.S."/>
            <person name="Alvarez Arevalo M."/>
            <person name="Sterndorff E.B."/>
            <person name="Faurdal D."/>
            <person name="Vuksanovic O."/>
            <person name="Mourched A.-S."/>
            <person name="Charusanti P."/>
            <person name="Shaw S."/>
            <person name="Blin K."/>
            <person name="Weber T."/>
        </authorList>
    </citation>
    <scope>NUCLEOTIDE SEQUENCE [LARGE SCALE GENOMIC DNA]</scope>
    <source>
        <strain evidence="1">NBC 01686</strain>
    </source>
</reference>
<dbReference type="PANTHER" id="PTHR36529:SF1">
    <property type="entry name" value="GLYCOSYLTRANSFERASE"/>
    <property type="match status" value="1"/>
</dbReference>
<proteinExistence type="predicted"/>
<dbReference type="PANTHER" id="PTHR36529">
    <property type="entry name" value="SLL1095 PROTEIN"/>
    <property type="match status" value="1"/>
</dbReference>
<dbReference type="SUPFAM" id="SSF53448">
    <property type="entry name" value="Nucleotide-diphospho-sugar transferases"/>
    <property type="match status" value="1"/>
</dbReference>
<evidence type="ECO:0000313" key="1">
    <source>
        <dbReference type="EMBL" id="WUU52962.1"/>
    </source>
</evidence>
<dbReference type="Gene3D" id="3.90.550.10">
    <property type="entry name" value="Spore Coat Polysaccharide Biosynthesis Protein SpsA, Chain A"/>
    <property type="match status" value="1"/>
</dbReference>
<dbReference type="InterPro" id="IPR029044">
    <property type="entry name" value="Nucleotide-diphossugar_trans"/>
</dbReference>
<name>A0ABZ1Y122_9ACTN</name>
<dbReference type="EMBL" id="CP109207">
    <property type="protein sequence ID" value="WUU52962.1"/>
    <property type="molecule type" value="Genomic_DNA"/>
</dbReference>
<accession>A0ABZ1Y122</accession>
<organism evidence="1">
    <name type="scientific">Streptomyces althioticus</name>
    <dbReference type="NCBI Taxonomy" id="83380"/>
    <lineage>
        <taxon>Bacteria</taxon>
        <taxon>Bacillati</taxon>
        <taxon>Actinomycetota</taxon>
        <taxon>Actinomycetes</taxon>
        <taxon>Kitasatosporales</taxon>
        <taxon>Streptomycetaceae</taxon>
        <taxon>Streptomyces</taxon>
        <taxon>Streptomyces althioticus group</taxon>
    </lineage>
</organism>
<dbReference type="InterPro" id="IPR018641">
    <property type="entry name" value="Trfase_1_rSAM/seldom-assoc"/>
</dbReference>
<dbReference type="Pfam" id="PF09837">
    <property type="entry name" value="DUF2064"/>
    <property type="match status" value="1"/>
</dbReference>
<protein>
    <submittedName>
        <fullName evidence="1">DUF2064 domain-containing protein</fullName>
    </submittedName>
</protein>
<dbReference type="RefSeq" id="WP_395758430.1">
    <property type="nucleotide sequence ID" value="NZ_CP109207.1"/>
</dbReference>
<sequence length="206" mass="21715">MTAPEVTLLVIAKEPRPGRVKTRLTPPFTPEEAAALAEAALADTLDAVARTPARRRVLVLDGSPGPWLPARFEVVPQCAGGLDERLAGAFAMCDGPALLIGMDTPQVTPELLTVDFADCDAWFGPAADGGFWALGLADPDPGLLRGVPMSTPHTGAAQRRRLDGLRVRDLPPLRDVDTARDAAAVADAAPDGRFAARLARLTAARR</sequence>
<gene>
    <name evidence="1" type="ORF">OIE82_07405</name>
</gene>